<organism evidence="4 5">
    <name type="scientific">Candidatus Gallibacteroides avistercoris</name>
    <dbReference type="NCBI Taxonomy" id="2840833"/>
    <lineage>
        <taxon>Bacteria</taxon>
        <taxon>Pseudomonadati</taxon>
        <taxon>Bacteroidota</taxon>
        <taxon>Bacteroidia</taxon>
        <taxon>Bacteroidales</taxon>
        <taxon>Bacteroidaceae</taxon>
        <taxon>Bacteroidaceae incertae sedis</taxon>
        <taxon>Candidatus Gallibacteroides</taxon>
    </lineage>
</organism>
<feature type="signal peptide" evidence="2">
    <location>
        <begin position="1"/>
        <end position="23"/>
    </location>
</feature>
<feature type="chain" id="PRO_5039458623" evidence="2">
    <location>
        <begin position="24"/>
        <end position="199"/>
    </location>
</feature>
<reference evidence="4" key="2">
    <citation type="journal article" date="2021" name="PeerJ">
        <title>Extensive microbial diversity within the chicken gut microbiome revealed by metagenomics and culture.</title>
        <authorList>
            <person name="Gilroy R."/>
            <person name="Ravi A."/>
            <person name="Getino M."/>
            <person name="Pursley I."/>
            <person name="Horton D.L."/>
            <person name="Alikhan N.F."/>
            <person name="Baker D."/>
            <person name="Gharbi K."/>
            <person name="Hall N."/>
            <person name="Watson M."/>
            <person name="Adriaenssens E.M."/>
            <person name="Foster-Nyarko E."/>
            <person name="Jarju S."/>
            <person name="Secka A."/>
            <person name="Antonio M."/>
            <person name="Oren A."/>
            <person name="Chaudhuri R.R."/>
            <person name="La Ragione R."/>
            <person name="Hildebrand F."/>
            <person name="Pallen M.J."/>
        </authorList>
    </citation>
    <scope>NUCLEOTIDE SEQUENCE</scope>
    <source>
        <strain evidence="4">CHK158-818</strain>
    </source>
</reference>
<evidence type="ECO:0000259" key="3">
    <source>
        <dbReference type="Pfam" id="PF13505"/>
    </source>
</evidence>
<name>A0A9D1M8V5_9BACT</name>
<reference evidence="4" key="1">
    <citation type="submission" date="2020-10" db="EMBL/GenBank/DDBJ databases">
        <authorList>
            <person name="Gilroy R."/>
        </authorList>
    </citation>
    <scope>NUCLEOTIDE SEQUENCE</scope>
    <source>
        <strain evidence="4">CHK158-818</strain>
    </source>
</reference>
<gene>
    <name evidence="4" type="ORF">IAB03_09255</name>
</gene>
<dbReference type="AlphaFoldDB" id="A0A9D1M8V5"/>
<accession>A0A9D1M8V5</accession>
<evidence type="ECO:0000256" key="2">
    <source>
        <dbReference type="SAM" id="SignalP"/>
    </source>
</evidence>
<evidence type="ECO:0000313" key="4">
    <source>
        <dbReference type="EMBL" id="HIU55975.1"/>
    </source>
</evidence>
<dbReference type="SUPFAM" id="SSF56925">
    <property type="entry name" value="OMPA-like"/>
    <property type="match status" value="1"/>
</dbReference>
<dbReference type="Proteomes" id="UP000824112">
    <property type="component" value="Unassembled WGS sequence"/>
</dbReference>
<sequence>MKKIFFLSLLTIGLLIASTPANAQFKIGPKVGISMSSFDYSDGKDISSKTGITAGLLCEYISPWHGLGFDVALMYESRRANWEKDMSTDLDNDKLTVNNMEYINIPINLKWKYSLPIIAVFATAGPQFSFLADKSIIAGQITGIKRNSTEIGFNVGLGVEFFKALQISAGHYWATNPILETNAGEWKARTWTIGAAYLF</sequence>
<dbReference type="InterPro" id="IPR027385">
    <property type="entry name" value="Beta-barrel_OMP"/>
</dbReference>
<dbReference type="Pfam" id="PF13505">
    <property type="entry name" value="OMP_b-brl"/>
    <property type="match status" value="1"/>
</dbReference>
<feature type="domain" description="Outer membrane protein beta-barrel" evidence="3">
    <location>
        <begin position="8"/>
        <end position="199"/>
    </location>
</feature>
<keyword evidence="1 2" id="KW-0732">Signal</keyword>
<comment type="caution">
    <text evidence="4">The sequence shown here is derived from an EMBL/GenBank/DDBJ whole genome shotgun (WGS) entry which is preliminary data.</text>
</comment>
<dbReference type="InterPro" id="IPR011250">
    <property type="entry name" value="OMP/PagP_B-barrel"/>
</dbReference>
<evidence type="ECO:0000313" key="5">
    <source>
        <dbReference type="Proteomes" id="UP000824112"/>
    </source>
</evidence>
<evidence type="ECO:0000256" key="1">
    <source>
        <dbReference type="ARBA" id="ARBA00022729"/>
    </source>
</evidence>
<proteinExistence type="predicted"/>
<protein>
    <submittedName>
        <fullName evidence="4">PorT family protein</fullName>
    </submittedName>
</protein>
<dbReference type="EMBL" id="DVNA01000210">
    <property type="protein sequence ID" value="HIU55975.1"/>
    <property type="molecule type" value="Genomic_DNA"/>
</dbReference>